<dbReference type="Pfam" id="PF20042">
    <property type="entry name" value="DUF6444"/>
    <property type="match status" value="1"/>
</dbReference>
<evidence type="ECO:0000313" key="4">
    <source>
        <dbReference type="EMBL" id="QRE04834.1"/>
    </source>
</evidence>
<organism evidence="4 5">
    <name type="scientific">Flavobacterium psychrophilum</name>
    <dbReference type="NCBI Taxonomy" id="96345"/>
    <lineage>
        <taxon>Bacteria</taxon>
        <taxon>Pseudomonadati</taxon>
        <taxon>Bacteroidota</taxon>
        <taxon>Flavobacteriia</taxon>
        <taxon>Flavobacteriales</taxon>
        <taxon>Flavobacteriaceae</taxon>
        <taxon>Flavobacterium</taxon>
    </lineage>
</organism>
<sequence>MNSDKKRVAELETKVIRLESLIEKLLDKIDDLTHRKNSRNSSVSPSKDENRPLKTKSLRANQGKKVGGQPGHEGSTLEMVENPDIIIEHKPEFCNHCGDDLSDQPATFILRRQVVDIPPIIPEFSEHRIFQKTCACGHHTKALFPSGVNSPISYGSNIQATIAYMHTRQYLPFERMSEFFSDVCNLKISQGTLCTLLKGFAQKAQPAYELIAQKVENEKVVGGDETGAKVNGRKGWFWTFQSQVATYITFSNNRGTATINENFPNGFINSILVHDCWRSYFQIKCKTHQICIPHLLRELVFFEERYESQWAINFKKLLYEAIELKRNLTSIQYLNPILQRDKIIERLSVLLLTSVPKNRKDLCAFHKRIHKYKKYVFTFLFHDEVPPDNNASERAIRNVKVKQKVSGQFKTENGAQFYAVIRSVTDTCIKNGQNVLAAFKTIDTIPQSV</sequence>
<dbReference type="NCBIfam" id="NF033517">
    <property type="entry name" value="transpos_IS66"/>
    <property type="match status" value="1"/>
</dbReference>
<dbReference type="PANTHER" id="PTHR33678:SF1">
    <property type="entry name" value="BLL1576 PROTEIN"/>
    <property type="match status" value="1"/>
</dbReference>
<evidence type="ECO:0000259" key="2">
    <source>
        <dbReference type="Pfam" id="PF03050"/>
    </source>
</evidence>
<dbReference type="InterPro" id="IPR004291">
    <property type="entry name" value="Transposase_IS66_central"/>
</dbReference>
<dbReference type="RefSeq" id="WP_063742875.1">
    <property type="nucleotide sequence ID" value="NZ_CP059075.1"/>
</dbReference>
<dbReference type="PANTHER" id="PTHR33678">
    <property type="entry name" value="BLL1576 PROTEIN"/>
    <property type="match status" value="1"/>
</dbReference>
<dbReference type="InterPro" id="IPR045618">
    <property type="entry name" value="DUF6444"/>
</dbReference>
<feature type="region of interest" description="Disordered" evidence="1">
    <location>
        <begin position="33"/>
        <end position="77"/>
    </location>
</feature>
<proteinExistence type="predicted"/>
<dbReference type="AlphaFoldDB" id="A0A7U2RAZ9"/>
<dbReference type="Proteomes" id="UP000596329">
    <property type="component" value="Chromosome"/>
</dbReference>
<evidence type="ECO:0000259" key="3">
    <source>
        <dbReference type="Pfam" id="PF20042"/>
    </source>
</evidence>
<evidence type="ECO:0000256" key="1">
    <source>
        <dbReference type="SAM" id="MobiDB-lite"/>
    </source>
</evidence>
<gene>
    <name evidence="4" type="ORF">H0H26_04390</name>
</gene>
<name>A0A7U2RAZ9_FLAPS</name>
<feature type="domain" description="Transposase IS66 central" evidence="2">
    <location>
        <begin position="153"/>
        <end position="416"/>
    </location>
</feature>
<dbReference type="Pfam" id="PF03050">
    <property type="entry name" value="DDE_Tnp_IS66"/>
    <property type="match status" value="1"/>
</dbReference>
<feature type="domain" description="DUF6444" evidence="3">
    <location>
        <begin position="8"/>
        <end position="76"/>
    </location>
</feature>
<evidence type="ECO:0000313" key="5">
    <source>
        <dbReference type="Proteomes" id="UP000596329"/>
    </source>
</evidence>
<accession>A0A7U2RAZ9</accession>
<dbReference type="EMBL" id="CP059075">
    <property type="protein sequence ID" value="QRE04834.1"/>
    <property type="molecule type" value="Genomic_DNA"/>
</dbReference>
<protein>
    <submittedName>
        <fullName evidence="4">IS66 family transposase</fullName>
    </submittedName>
</protein>
<reference evidence="4 5" key="1">
    <citation type="submission" date="2020-07" db="EMBL/GenBank/DDBJ databases">
        <title>Genomic characterization of Flavobacterium psychrophilum strains.</title>
        <authorList>
            <person name="Castillo D."/>
            <person name="Jorgensen J."/>
            <person name="Middelboe M."/>
        </authorList>
    </citation>
    <scope>NUCLEOTIDE SEQUENCE [LARGE SCALE GENOMIC DNA]</scope>
    <source>
        <strain evidence="4 5">FPS-R7</strain>
    </source>
</reference>
<dbReference type="InterPro" id="IPR052344">
    <property type="entry name" value="Transposase-related"/>
</dbReference>